<dbReference type="Proteomes" id="UP000451565">
    <property type="component" value="Unassembled WGS sequence"/>
</dbReference>
<name>A0A843YXK8_9BURK</name>
<dbReference type="EMBL" id="WINI01000009">
    <property type="protein sequence ID" value="MQR02404.1"/>
    <property type="molecule type" value="Genomic_DNA"/>
</dbReference>
<feature type="signal peptide" evidence="2">
    <location>
        <begin position="1"/>
        <end position="23"/>
    </location>
</feature>
<evidence type="ECO:0000256" key="2">
    <source>
        <dbReference type="SAM" id="SignalP"/>
    </source>
</evidence>
<accession>A0A843YXK8</accession>
<feature type="region of interest" description="Disordered" evidence="1">
    <location>
        <begin position="58"/>
        <end position="135"/>
    </location>
</feature>
<protein>
    <submittedName>
        <fullName evidence="3">DUF4124 domain-containing protein</fullName>
    </submittedName>
</protein>
<feature type="compositionally biased region" description="Basic and acidic residues" evidence="1">
    <location>
        <begin position="91"/>
        <end position="115"/>
    </location>
</feature>
<feature type="chain" id="PRO_5032799333" evidence="2">
    <location>
        <begin position="24"/>
        <end position="165"/>
    </location>
</feature>
<organism evidence="3 4">
    <name type="scientific">Glaciimonas soli</name>
    <dbReference type="NCBI Taxonomy" id="2590999"/>
    <lineage>
        <taxon>Bacteria</taxon>
        <taxon>Pseudomonadati</taxon>
        <taxon>Pseudomonadota</taxon>
        <taxon>Betaproteobacteria</taxon>
        <taxon>Burkholderiales</taxon>
        <taxon>Oxalobacteraceae</taxon>
        <taxon>Glaciimonas</taxon>
    </lineage>
</organism>
<proteinExistence type="predicted"/>
<dbReference type="RefSeq" id="WP_153236171.1">
    <property type="nucleotide sequence ID" value="NZ_WINI01000009.1"/>
</dbReference>
<reference evidence="3 4" key="1">
    <citation type="submission" date="2019-10" db="EMBL/GenBank/DDBJ databases">
        <title>Glaciimonas soli sp. nov., a psychrophilic bacterium isolated from the forest soil of a high elevation mountain in Taiwan.</title>
        <authorList>
            <person name="Wang L.-T."/>
            <person name="Shieh W.Y."/>
        </authorList>
    </citation>
    <scope>NUCLEOTIDE SEQUENCE [LARGE SCALE GENOMIC DNA]</scope>
    <source>
        <strain evidence="3 4">GS1</strain>
    </source>
</reference>
<comment type="caution">
    <text evidence="3">The sequence shown here is derived from an EMBL/GenBank/DDBJ whole genome shotgun (WGS) entry which is preliminary data.</text>
</comment>
<sequence>MKRLLPILIALNACFLVNSAAHAQSTVYVCESNGVKEYKNTGDTKGCKKADLPALTITHDKAPSSGDNTARRAASATPATPSDFPKVDGGTQKKRDDDRRQILQDELAAKQKKMADLQSVYNNGAPERQGNEHNYAKYQERVATMKDDINRTQQDIDALNRELAK</sequence>
<gene>
    <name evidence="3" type="ORF">GEV47_17140</name>
</gene>
<dbReference type="AlphaFoldDB" id="A0A843YXK8"/>
<keyword evidence="4" id="KW-1185">Reference proteome</keyword>
<evidence type="ECO:0000256" key="1">
    <source>
        <dbReference type="SAM" id="MobiDB-lite"/>
    </source>
</evidence>
<dbReference type="OrthoDB" id="5298561at2"/>
<evidence type="ECO:0000313" key="4">
    <source>
        <dbReference type="Proteomes" id="UP000451565"/>
    </source>
</evidence>
<feature type="compositionally biased region" description="Low complexity" evidence="1">
    <location>
        <begin position="71"/>
        <end position="82"/>
    </location>
</feature>
<evidence type="ECO:0000313" key="3">
    <source>
        <dbReference type="EMBL" id="MQR02404.1"/>
    </source>
</evidence>
<keyword evidence="2" id="KW-0732">Signal</keyword>